<evidence type="ECO:0000313" key="2">
    <source>
        <dbReference type="EMBL" id="PVH93752.1"/>
    </source>
</evidence>
<dbReference type="Proteomes" id="UP000244855">
    <property type="component" value="Unassembled WGS sequence"/>
</dbReference>
<keyword evidence="3" id="KW-1185">Reference proteome</keyword>
<reference evidence="2 3" key="1">
    <citation type="journal article" date="2018" name="Sci. Rep.">
        <title>Comparative genomics provides insights into the lifestyle and reveals functional heterogeneity of dark septate endophytic fungi.</title>
        <authorList>
            <person name="Knapp D.G."/>
            <person name="Nemeth J.B."/>
            <person name="Barry K."/>
            <person name="Hainaut M."/>
            <person name="Henrissat B."/>
            <person name="Johnson J."/>
            <person name="Kuo A."/>
            <person name="Lim J.H.P."/>
            <person name="Lipzen A."/>
            <person name="Nolan M."/>
            <person name="Ohm R.A."/>
            <person name="Tamas L."/>
            <person name="Grigoriev I.V."/>
            <person name="Spatafora J.W."/>
            <person name="Nagy L.G."/>
            <person name="Kovacs G.M."/>
        </authorList>
    </citation>
    <scope>NUCLEOTIDE SEQUENCE [LARGE SCALE GENOMIC DNA]</scope>
    <source>
        <strain evidence="2 3">DSE2036</strain>
    </source>
</reference>
<proteinExistence type="predicted"/>
<dbReference type="OrthoDB" id="3799840at2759"/>
<dbReference type="AlphaFoldDB" id="A0A2V1D6R4"/>
<dbReference type="STRING" id="97972.A0A2V1D6R4"/>
<feature type="domain" description="Oxidoreductase acuF-like C2H2 type zinc-finger" evidence="1">
    <location>
        <begin position="93"/>
        <end position="122"/>
    </location>
</feature>
<dbReference type="PANTHER" id="PTHR35391:SF7">
    <property type="entry name" value="C2H2-TYPE DOMAIN-CONTAINING PROTEIN"/>
    <property type="match status" value="1"/>
</dbReference>
<gene>
    <name evidence="2" type="ORF">DM02DRAFT_695165</name>
</gene>
<evidence type="ECO:0000259" key="1">
    <source>
        <dbReference type="Pfam" id="PF26082"/>
    </source>
</evidence>
<name>A0A2V1D6R4_9PLEO</name>
<dbReference type="PANTHER" id="PTHR35391">
    <property type="entry name" value="C2H2-TYPE DOMAIN-CONTAINING PROTEIN-RELATED"/>
    <property type="match status" value="1"/>
</dbReference>
<dbReference type="EMBL" id="KZ805570">
    <property type="protein sequence ID" value="PVH93752.1"/>
    <property type="molecule type" value="Genomic_DNA"/>
</dbReference>
<accession>A0A2V1D6R4</accession>
<sequence length="151" mass="17469">MDSNIPAFLLERLSKAITNRRRYFAYWQKHTLKLSRTRDEPPGLQKNLTASREPRFQGFEAKSTVISYATTAKDVKGKPADLPPLPVNMISNREFMCPYCKVVCPSWQGKGKSWRTHILQDLQPYVCTFPDCSEGDNLYANRAAWIEHERM</sequence>
<dbReference type="InterPro" id="IPR058925">
    <property type="entry name" value="zf-C2H2_AcuF"/>
</dbReference>
<dbReference type="Pfam" id="PF26082">
    <property type="entry name" value="zf-C2H2_AcuF"/>
    <property type="match status" value="1"/>
</dbReference>
<evidence type="ECO:0000313" key="3">
    <source>
        <dbReference type="Proteomes" id="UP000244855"/>
    </source>
</evidence>
<protein>
    <recommendedName>
        <fullName evidence="1">Oxidoreductase acuF-like C2H2 type zinc-finger domain-containing protein</fullName>
    </recommendedName>
</protein>
<organism evidence="2 3">
    <name type="scientific">Periconia macrospinosa</name>
    <dbReference type="NCBI Taxonomy" id="97972"/>
    <lineage>
        <taxon>Eukaryota</taxon>
        <taxon>Fungi</taxon>
        <taxon>Dikarya</taxon>
        <taxon>Ascomycota</taxon>
        <taxon>Pezizomycotina</taxon>
        <taxon>Dothideomycetes</taxon>
        <taxon>Pleosporomycetidae</taxon>
        <taxon>Pleosporales</taxon>
        <taxon>Massarineae</taxon>
        <taxon>Periconiaceae</taxon>
        <taxon>Periconia</taxon>
    </lineage>
</organism>